<dbReference type="InParanoid" id="D8SEY6"/>
<evidence type="ECO:0000256" key="6">
    <source>
        <dbReference type="ARBA" id="ARBA00023136"/>
    </source>
</evidence>
<dbReference type="PRINTS" id="PR00783">
    <property type="entry name" value="MINTRINSICP"/>
</dbReference>
<dbReference type="InterPro" id="IPR023271">
    <property type="entry name" value="Aquaporin-like"/>
</dbReference>
<name>D8SEY6_SELML</name>
<feature type="transmembrane region" description="Helical" evidence="9">
    <location>
        <begin position="6"/>
        <end position="31"/>
    </location>
</feature>
<dbReference type="InterPro" id="IPR044222">
    <property type="entry name" value="SIP1-1/2-like"/>
</dbReference>
<dbReference type="HOGENOM" id="CLU_100006_0_0_1"/>
<evidence type="ECO:0000313" key="10">
    <source>
        <dbReference type="EMBL" id="EFJ16948.1"/>
    </source>
</evidence>
<dbReference type="OMA" id="YVYWITP"/>
<evidence type="ECO:0000313" key="11">
    <source>
        <dbReference type="Proteomes" id="UP000001514"/>
    </source>
</evidence>
<keyword evidence="11" id="KW-1185">Reference proteome</keyword>
<evidence type="ECO:0000256" key="1">
    <source>
        <dbReference type="ARBA" id="ARBA00004141"/>
    </source>
</evidence>
<dbReference type="GO" id="GO:0016020">
    <property type="term" value="C:membrane"/>
    <property type="evidence" value="ECO:0007669"/>
    <property type="project" value="UniProtKB-SubCell"/>
</dbReference>
<evidence type="ECO:0000256" key="5">
    <source>
        <dbReference type="ARBA" id="ARBA00022989"/>
    </source>
</evidence>
<keyword evidence="6 9" id="KW-0472">Membrane</keyword>
<feature type="transmembrane region" description="Helical" evidence="9">
    <location>
        <begin position="43"/>
        <end position="64"/>
    </location>
</feature>
<dbReference type="Proteomes" id="UP000001514">
    <property type="component" value="Unassembled WGS sequence"/>
</dbReference>
<dbReference type="STRING" id="88036.D8SEY6"/>
<dbReference type="Pfam" id="PF00230">
    <property type="entry name" value="MIP"/>
    <property type="match status" value="1"/>
</dbReference>
<protein>
    <submittedName>
        <fullName evidence="10">Uncharacterized protein</fullName>
    </submittedName>
</protein>
<reference evidence="10 11" key="1">
    <citation type="journal article" date="2011" name="Science">
        <title>The Selaginella genome identifies genetic changes associated with the evolution of vascular plants.</title>
        <authorList>
            <person name="Banks J.A."/>
            <person name="Nishiyama T."/>
            <person name="Hasebe M."/>
            <person name="Bowman J.L."/>
            <person name="Gribskov M."/>
            <person name="dePamphilis C."/>
            <person name="Albert V.A."/>
            <person name="Aono N."/>
            <person name="Aoyama T."/>
            <person name="Ambrose B.A."/>
            <person name="Ashton N.W."/>
            <person name="Axtell M.J."/>
            <person name="Barker E."/>
            <person name="Barker M.S."/>
            <person name="Bennetzen J.L."/>
            <person name="Bonawitz N.D."/>
            <person name="Chapple C."/>
            <person name="Cheng C."/>
            <person name="Correa L.G."/>
            <person name="Dacre M."/>
            <person name="DeBarry J."/>
            <person name="Dreyer I."/>
            <person name="Elias M."/>
            <person name="Engstrom E.M."/>
            <person name="Estelle M."/>
            <person name="Feng L."/>
            <person name="Finet C."/>
            <person name="Floyd S.K."/>
            <person name="Frommer W.B."/>
            <person name="Fujita T."/>
            <person name="Gramzow L."/>
            <person name="Gutensohn M."/>
            <person name="Harholt J."/>
            <person name="Hattori M."/>
            <person name="Heyl A."/>
            <person name="Hirai T."/>
            <person name="Hiwatashi Y."/>
            <person name="Ishikawa M."/>
            <person name="Iwata M."/>
            <person name="Karol K.G."/>
            <person name="Koehler B."/>
            <person name="Kolukisaoglu U."/>
            <person name="Kubo M."/>
            <person name="Kurata T."/>
            <person name="Lalonde S."/>
            <person name="Li K."/>
            <person name="Li Y."/>
            <person name="Litt A."/>
            <person name="Lyons E."/>
            <person name="Manning G."/>
            <person name="Maruyama T."/>
            <person name="Michael T.P."/>
            <person name="Mikami K."/>
            <person name="Miyazaki S."/>
            <person name="Morinaga S."/>
            <person name="Murata T."/>
            <person name="Mueller-Roeber B."/>
            <person name="Nelson D.R."/>
            <person name="Obara M."/>
            <person name="Oguri Y."/>
            <person name="Olmstead R.G."/>
            <person name="Onodera N."/>
            <person name="Petersen B.L."/>
            <person name="Pils B."/>
            <person name="Prigge M."/>
            <person name="Rensing S.A."/>
            <person name="Riano-Pachon D.M."/>
            <person name="Roberts A.W."/>
            <person name="Sato Y."/>
            <person name="Scheller H.V."/>
            <person name="Schulz B."/>
            <person name="Schulz C."/>
            <person name="Shakirov E.V."/>
            <person name="Shibagaki N."/>
            <person name="Shinohara N."/>
            <person name="Shippen D.E."/>
            <person name="Soerensen I."/>
            <person name="Sotooka R."/>
            <person name="Sugimoto N."/>
            <person name="Sugita M."/>
            <person name="Sumikawa N."/>
            <person name="Tanurdzic M."/>
            <person name="Theissen G."/>
            <person name="Ulvskov P."/>
            <person name="Wakazuki S."/>
            <person name="Weng J.K."/>
            <person name="Willats W.W."/>
            <person name="Wipf D."/>
            <person name="Wolf P.G."/>
            <person name="Yang L."/>
            <person name="Zimmer A.D."/>
            <person name="Zhu Q."/>
            <person name="Mitros T."/>
            <person name="Hellsten U."/>
            <person name="Loque D."/>
            <person name="Otillar R."/>
            <person name="Salamov A."/>
            <person name="Schmutz J."/>
            <person name="Shapiro H."/>
            <person name="Lindquist E."/>
            <person name="Lucas S."/>
            <person name="Rokhsar D."/>
            <person name="Grigoriev I.V."/>
        </authorList>
    </citation>
    <scope>NUCLEOTIDE SEQUENCE [LARGE SCALE GENOMIC DNA]</scope>
</reference>
<dbReference type="Gramene" id="EFJ16948">
    <property type="protein sequence ID" value="EFJ16948"/>
    <property type="gene ID" value="SELMODRAFT_115406"/>
</dbReference>
<feature type="transmembrane region" description="Helical" evidence="9">
    <location>
        <begin position="204"/>
        <end position="222"/>
    </location>
</feature>
<dbReference type="OrthoDB" id="3222at2759"/>
<keyword evidence="5 9" id="KW-1133">Transmembrane helix</keyword>
<evidence type="ECO:0000256" key="9">
    <source>
        <dbReference type="SAM" id="Phobius"/>
    </source>
</evidence>
<evidence type="ECO:0000256" key="7">
    <source>
        <dbReference type="ARBA" id="ARBA00024030"/>
    </source>
</evidence>
<dbReference type="KEGG" id="smo:SELMODRAFT_115406"/>
<dbReference type="PANTHER" id="PTHR46739:SF3">
    <property type="entry name" value="AQUAPORIN SIP1-1"/>
    <property type="match status" value="1"/>
</dbReference>
<keyword evidence="4" id="KW-0677">Repeat</keyword>
<sequence length="236" mass="24752">MGMLKLILADAAISFLWVFCTSCIGAATEIIASCAGVEGDRKFYIVFGLIALLIVVFSALAQAIGGASWNPTAVLAFSGVGVGDSIFNLALRIPAQAVGSAAGALAIFELMPSSFKRTLGGPSLKVDLRTGAIAEGLLSFIMSFVVLWAVLRGPRNAALKSGIIISTTIALIVLGSGYTGPAMNPANAFAWAYVNKSHNTNEHLYVYWLTPLLGSLAASMVFKRMFALGQNKEKTA</sequence>
<comment type="subcellular location">
    <subcellularLocation>
        <location evidence="1">Membrane</location>
        <topology evidence="1">Multi-pass membrane protein</topology>
    </subcellularLocation>
</comment>
<dbReference type="AlphaFoldDB" id="D8SEY6"/>
<dbReference type="GO" id="GO:0015250">
    <property type="term" value="F:water channel activity"/>
    <property type="evidence" value="ECO:0007669"/>
    <property type="project" value="InterPro"/>
</dbReference>
<evidence type="ECO:0000256" key="3">
    <source>
        <dbReference type="ARBA" id="ARBA00022692"/>
    </source>
</evidence>
<organism evidence="11">
    <name type="scientific">Selaginella moellendorffii</name>
    <name type="common">Spikemoss</name>
    <dbReference type="NCBI Taxonomy" id="88036"/>
    <lineage>
        <taxon>Eukaryota</taxon>
        <taxon>Viridiplantae</taxon>
        <taxon>Streptophyta</taxon>
        <taxon>Embryophyta</taxon>
        <taxon>Tracheophyta</taxon>
        <taxon>Lycopodiopsida</taxon>
        <taxon>Selaginellales</taxon>
        <taxon>Selaginellaceae</taxon>
        <taxon>Selaginella</taxon>
    </lineage>
</organism>
<comment type="similarity">
    <text evidence="7">Belongs to the MIP/aquaporin (TC 1.A.8) family. SIP (TC 1.A.8.10) subfamily.</text>
</comment>
<evidence type="ECO:0000256" key="8">
    <source>
        <dbReference type="RuleBase" id="RU000477"/>
    </source>
</evidence>
<keyword evidence="2 8" id="KW-0813">Transport</keyword>
<dbReference type="eggNOG" id="KOG0223">
    <property type="taxonomic scope" value="Eukaryota"/>
</dbReference>
<evidence type="ECO:0000256" key="4">
    <source>
        <dbReference type="ARBA" id="ARBA00022737"/>
    </source>
</evidence>
<dbReference type="InterPro" id="IPR000425">
    <property type="entry name" value="MIP"/>
</dbReference>
<dbReference type="EMBL" id="GL377616">
    <property type="protein sequence ID" value="EFJ16948.1"/>
    <property type="molecule type" value="Genomic_DNA"/>
</dbReference>
<proteinExistence type="inferred from homology"/>
<evidence type="ECO:0000256" key="2">
    <source>
        <dbReference type="ARBA" id="ARBA00022448"/>
    </source>
</evidence>
<dbReference type="PANTHER" id="PTHR46739">
    <property type="entry name" value="AQUAPORIN SIP1-1"/>
    <property type="match status" value="1"/>
</dbReference>
<accession>D8SEY6</accession>
<keyword evidence="3 8" id="KW-0812">Transmembrane</keyword>
<feature type="transmembrane region" description="Helical" evidence="9">
    <location>
        <begin position="163"/>
        <end position="184"/>
    </location>
</feature>
<gene>
    <name evidence="10" type="ORF">SELMODRAFT_115406</name>
</gene>
<feature type="transmembrane region" description="Helical" evidence="9">
    <location>
        <begin position="132"/>
        <end position="151"/>
    </location>
</feature>
<dbReference type="Gene3D" id="1.20.1080.10">
    <property type="entry name" value="Glycerol uptake facilitator protein"/>
    <property type="match status" value="1"/>
</dbReference>
<dbReference type="FunCoup" id="D8SEY6">
    <property type="interactions" value="908"/>
</dbReference>
<dbReference type="SUPFAM" id="SSF81338">
    <property type="entry name" value="Aquaporin-like"/>
    <property type="match status" value="1"/>
</dbReference>